<proteinExistence type="predicted"/>
<reference evidence="1 2" key="1">
    <citation type="submission" date="2018-05" db="EMBL/GenBank/DDBJ databases">
        <title>Leucothrix arctica sp. nov., isolated from Arctic seawater.</title>
        <authorList>
            <person name="Choi A."/>
            <person name="Baek K."/>
        </authorList>
    </citation>
    <scope>NUCLEOTIDE SEQUENCE [LARGE SCALE GENOMIC DNA]</scope>
    <source>
        <strain evidence="1 2">JCM 18388</strain>
    </source>
</reference>
<gene>
    <name evidence="1" type="ORF">DKW60_10895</name>
</gene>
<dbReference type="EMBL" id="QGKM01000027">
    <property type="protein sequence ID" value="PWQ97229.1"/>
    <property type="molecule type" value="Genomic_DNA"/>
</dbReference>
<comment type="caution">
    <text evidence="1">The sequence shown here is derived from an EMBL/GenBank/DDBJ whole genome shotgun (WGS) entry which is preliminary data.</text>
</comment>
<evidence type="ECO:0000313" key="2">
    <source>
        <dbReference type="Proteomes" id="UP000245539"/>
    </source>
</evidence>
<dbReference type="InterPro" id="IPR002347">
    <property type="entry name" value="SDR_fam"/>
</dbReference>
<organism evidence="1 2">
    <name type="scientific">Leucothrix pacifica</name>
    <dbReference type="NCBI Taxonomy" id="1247513"/>
    <lineage>
        <taxon>Bacteria</taxon>
        <taxon>Pseudomonadati</taxon>
        <taxon>Pseudomonadota</taxon>
        <taxon>Gammaproteobacteria</taxon>
        <taxon>Thiotrichales</taxon>
        <taxon>Thiotrichaceae</taxon>
        <taxon>Leucothrix</taxon>
    </lineage>
</organism>
<dbReference type="PRINTS" id="PR00081">
    <property type="entry name" value="GDHRDH"/>
</dbReference>
<dbReference type="Proteomes" id="UP000245539">
    <property type="component" value="Unassembled WGS sequence"/>
</dbReference>
<dbReference type="PANTHER" id="PTHR45458">
    <property type="entry name" value="SHORT-CHAIN DEHYDROGENASE/REDUCTASE SDR"/>
    <property type="match status" value="1"/>
</dbReference>
<dbReference type="Gene3D" id="3.40.50.720">
    <property type="entry name" value="NAD(P)-binding Rossmann-like Domain"/>
    <property type="match status" value="1"/>
</dbReference>
<dbReference type="OrthoDB" id="9785826at2"/>
<dbReference type="PANTHER" id="PTHR45458:SF1">
    <property type="entry name" value="SHORT CHAIN DEHYDROGENASE"/>
    <property type="match status" value="1"/>
</dbReference>
<dbReference type="InterPro" id="IPR052184">
    <property type="entry name" value="SDR_enzymes"/>
</dbReference>
<dbReference type="InterPro" id="IPR036291">
    <property type="entry name" value="NAD(P)-bd_dom_sf"/>
</dbReference>
<name>A0A317CFU5_9GAMM</name>
<dbReference type="AlphaFoldDB" id="A0A317CFU5"/>
<sequence length="259" mass="28760">MTQADLTHSILQRPQTNDIPKRVFIAGASGGIGQAFCEQLILQYPDIDIIRMARKPELLPEISNVSESIAFDLLDEVSLQTAVGQLSVSRQIDWVFIATGWLHDEAYQPEKTYRTLGSAQLMQSYALNAVGPTLLVKALLEHFPKQQSMKIGILSARVGSTSDNRLGGWHSYRASKAALNMLIKNYAIELQRMKRPVVICGLQPGTTDTKLSEPFQRNVSAKDLQTPAYTAKQLIKVMQALEPEDSGLLFDFLGVKFEP</sequence>
<evidence type="ECO:0000313" key="1">
    <source>
        <dbReference type="EMBL" id="PWQ97229.1"/>
    </source>
</evidence>
<dbReference type="RefSeq" id="WP_109837686.1">
    <property type="nucleotide sequence ID" value="NZ_QGKM01000027.1"/>
</dbReference>
<dbReference type="Pfam" id="PF00106">
    <property type="entry name" value="adh_short"/>
    <property type="match status" value="1"/>
</dbReference>
<keyword evidence="2" id="KW-1185">Reference proteome</keyword>
<dbReference type="SUPFAM" id="SSF51735">
    <property type="entry name" value="NAD(P)-binding Rossmann-fold domains"/>
    <property type="match status" value="1"/>
</dbReference>
<dbReference type="GO" id="GO:0016616">
    <property type="term" value="F:oxidoreductase activity, acting on the CH-OH group of donors, NAD or NADP as acceptor"/>
    <property type="evidence" value="ECO:0007669"/>
    <property type="project" value="TreeGrafter"/>
</dbReference>
<protein>
    <submittedName>
        <fullName evidence="1">Capsule biosynthesis protein CapD</fullName>
    </submittedName>
</protein>
<accession>A0A317CFU5</accession>